<evidence type="ECO:0000313" key="2">
    <source>
        <dbReference type="EMBL" id="ASI99778.1"/>
    </source>
</evidence>
<reference evidence="2 3" key="1">
    <citation type="submission" date="2016-03" db="EMBL/GenBank/DDBJ databases">
        <title>Complete genome sequence of Thermococcus celer.</title>
        <authorList>
            <person name="Oger P.M."/>
        </authorList>
    </citation>
    <scope>NUCLEOTIDE SEQUENCE [LARGE SCALE GENOMIC DNA]</scope>
    <source>
        <strain evidence="2 3">Vu 13</strain>
    </source>
</reference>
<keyword evidence="3" id="KW-1185">Reference proteome</keyword>
<dbReference type="GeneID" id="33324995"/>
<proteinExistence type="predicted"/>
<sequence length="167" mass="19547">MDLKRRLFRLSIFINVVIMAFSVYYVKVQDSEWWGYTFIGISLLLVMLVFGSPAKGLSKENKIFHLLGYPPFYLSVMILFFILYYNMKLLVLALFLVIWLIVLTVDYIQKDLNVKNVTLYYATWVLVSWAFLYKYCLIPLAYTVSTLYFLAHVTELITPENYGKGLG</sequence>
<evidence type="ECO:0000256" key="1">
    <source>
        <dbReference type="SAM" id="Phobius"/>
    </source>
</evidence>
<dbReference type="RefSeq" id="WP_088863694.1">
    <property type="nucleotide sequence ID" value="NZ_CP014854.1"/>
</dbReference>
<accession>A0A218P4A7</accession>
<dbReference type="AlphaFoldDB" id="A0A218P4A7"/>
<gene>
    <name evidence="2" type="ORF">A3L02_09480</name>
</gene>
<evidence type="ECO:0000313" key="3">
    <source>
        <dbReference type="Proteomes" id="UP000197156"/>
    </source>
</evidence>
<feature type="transmembrane region" description="Helical" evidence="1">
    <location>
        <begin position="33"/>
        <end position="51"/>
    </location>
</feature>
<feature type="transmembrane region" description="Helical" evidence="1">
    <location>
        <begin position="120"/>
        <end position="142"/>
    </location>
</feature>
<dbReference type="Proteomes" id="UP000197156">
    <property type="component" value="Chromosome"/>
</dbReference>
<feature type="transmembrane region" description="Helical" evidence="1">
    <location>
        <begin position="7"/>
        <end position="27"/>
    </location>
</feature>
<protein>
    <submittedName>
        <fullName evidence="2">Uncharacterized protein</fullName>
    </submittedName>
</protein>
<keyword evidence="1" id="KW-0812">Transmembrane</keyword>
<dbReference type="EMBL" id="CP014854">
    <property type="protein sequence ID" value="ASI99778.1"/>
    <property type="molecule type" value="Genomic_DNA"/>
</dbReference>
<name>A0A218P4A7_THECE</name>
<keyword evidence="1" id="KW-0472">Membrane</keyword>
<feature type="transmembrane region" description="Helical" evidence="1">
    <location>
        <begin position="63"/>
        <end position="83"/>
    </location>
</feature>
<keyword evidence="1" id="KW-1133">Transmembrane helix</keyword>
<feature type="transmembrane region" description="Helical" evidence="1">
    <location>
        <begin position="89"/>
        <end position="108"/>
    </location>
</feature>
<dbReference type="KEGG" id="tce:A3L02_09480"/>
<organism evidence="2 3">
    <name type="scientific">Thermococcus celer Vu 13 = JCM 8558</name>
    <dbReference type="NCBI Taxonomy" id="1293037"/>
    <lineage>
        <taxon>Archaea</taxon>
        <taxon>Methanobacteriati</taxon>
        <taxon>Methanobacteriota</taxon>
        <taxon>Thermococci</taxon>
        <taxon>Thermococcales</taxon>
        <taxon>Thermococcaceae</taxon>
        <taxon>Thermococcus</taxon>
    </lineage>
</organism>